<evidence type="ECO:0000259" key="3">
    <source>
        <dbReference type="Pfam" id="PF13750"/>
    </source>
</evidence>
<evidence type="ECO:0000313" key="5">
    <source>
        <dbReference type="Proteomes" id="UP000660047"/>
    </source>
</evidence>
<reference evidence="4" key="1">
    <citation type="submission" date="2020-06" db="EMBL/GenBank/DDBJ databases">
        <title>Characterization of fructooligosaccharide metabolism and fructooligosaccharide-degrading enzymes in human commensal butyrate producers.</title>
        <authorList>
            <person name="Tanno H."/>
            <person name="Fujii T."/>
            <person name="Hirano K."/>
            <person name="Maeno S."/>
            <person name="Tonozuka T."/>
            <person name="Sakamoto M."/>
            <person name="Ohkuma M."/>
            <person name="Tochio T."/>
            <person name="Endo A."/>
        </authorList>
    </citation>
    <scope>NUCLEOTIDE SEQUENCE</scope>
    <source>
        <strain evidence="4">JCM 31265</strain>
    </source>
</reference>
<dbReference type="EMBL" id="BLYL01000009">
    <property type="protein sequence ID" value="GFO94709.1"/>
    <property type="molecule type" value="Genomic_DNA"/>
</dbReference>
<feature type="domain" description="Ig-like" evidence="3">
    <location>
        <begin position="1137"/>
        <end position="1269"/>
    </location>
</feature>
<proteinExistence type="predicted"/>
<feature type="domain" description="Ig-like" evidence="2">
    <location>
        <begin position="752"/>
        <end position="833"/>
    </location>
</feature>
<feature type="transmembrane region" description="Helical" evidence="1">
    <location>
        <begin position="1694"/>
        <end position="1716"/>
    </location>
</feature>
<feature type="domain" description="Ig-like" evidence="3">
    <location>
        <begin position="1561"/>
        <end position="1674"/>
    </location>
</feature>
<evidence type="ECO:0000313" key="4">
    <source>
        <dbReference type="EMBL" id="GFO94709.1"/>
    </source>
</evidence>
<dbReference type="InterPro" id="IPR013783">
    <property type="entry name" value="Ig-like_fold"/>
</dbReference>
<accession>A0AAI9K5D6</accession>
<dbReference type="Pfam" id="PF12245">
    <property type="entry name" value="Big_3_2"/>
    <property type="match status" value="2"/>
</dbReference>
<evidence type="ECO:0000256" key="1">
    <source>
        <dbReference type="SAM" id="Phobius"/>
    </source>
</evidence>
<organism evidence="4 5">
    <name type="scientific">Coprococcus eutactus</name>
    <dbReference type="NCBI Taxonomy" id="33043"/>
    <lineage>
        <taxon>Bacteria</taxon>
        <taxon>Bacillati</taxon>
        <taxon>Bacillota</taxon>
        <taxon>Clostridia</taxon>
        <taxon>Lachnospirales</taxon>
        <taxon>Lachnospiraceae</taxon>
        <taxon>Coprococcus</taxon>
    </lineage>
</organism>
<evidence type="ECO:0000259" key="2">
    <source>
        <dbReference type="Pfam" id="PF12245"/>
    </source>
</evidence>
<dbReference type="Proteomes" id="UP000660047">
    <property type="component" value="Unassembled WGS sequence"/>
</dbReference>
<name>A0AAI9K5D6_9FIRM</name>
<feature type="domain" description="Ig-like" evidence="3">
    <location>
        <begin position="1350"/>
        <end position="1483"/>
    </location>
</feature>
<protein>
    <recommendedName>
        <fullName evidence="2 3">Ig-like domain-containing protein</fullName>
    </recommendedName>
</protein>
<feature type="domain" description="Ig-like" evidence="2">
    <location>
        <begin position="524"/>
        <end position="603"/>
    </location>
</feature>
<keyword evidence="1" id="KW-0812">Transmembrane</keyword>
<gene>
    <name evidence="4" type="ORF">COEU31_17550</name>
</gene>
<sequence>MKKVMQNKSLLHRLIALTMAVVMTLTLVAIDSHFHLFAEEEDTQTIDVTAIVKGDKADMVYGFKDFDKAIKFKIKSDKVDGIDSSKLGVAVYKGATADDKIATATDAAGKLVTFDNVYELKNDTAVQKIAIYYYTGTDESGDFELLGTIKVAVDKQAPTISVEADDNYNLHNKVSDGYYLLNLTSSDADRTFVIDAKDTTDAAEENATGIDYVEYSSDNGKTWSKTESTSQFVAPDKSGTYKFRAVDVAGNKSEETSVIVKKLNEAPVITSVTPEIIQKNGVDYRFPQLKVDDAYKFTVQVKKVTAGSDNTEIDDVSLYYKLTGAASAVECTGKKAVSGGYEYEFEISAQWFKKDNADNAKKLVIYAKENEFGNNSVGADEDGDIVFVKEGKPELTVTGGSTSYVKSTKLTVKATGEYSYIDTVSYSVDGKKETILEKGNKFTYSSDVRVSGGDVQDSTKSDIYLADGEHTITFAAKDFAGIDGRIETVVKVDNTAPVVKVTDNAGTDRTNNDQQYTVTDAKEAVLNIKYSDATSGVASAVASLKKADANGSYTSVKNWYSTSTGDNGLQSGKEISIDGSGSYVLTVVVTDEAGNKTETNTYVYVNVDGLSGEKLSANGTDADNGAIFWRNDDTLTVEGAVSGFQLAADDAKLVITRTSFAGKKDKAVEVKGTVAAAYDKNTVNISYELPDEGVYEISLMARIHDPNNADTKFKEVQSIKVYYDKTAPANVKLECANQKYKSGSTFYYRSKSDVKIKVSGSDNDDSNGKVTYTVGRSSTAGSQDITGSINVSGNDIEKTLDAKALGITDENTEYTMTVKLKDRAGNESKASQEIHLIVDTVKPSVSIDGTAGGKLINYWNNSNVTITARGTDNYFVEKFVVTGTRDGKSISKYELDADYTANAAKSTTFREPGLYNITIVAVDEVGNESGKATTSFVIDKKSPEISVVSGGSSRFLNRSRTITFGIEDDYGMDTQNATLKVYYKTYSDSNWSETTVPFQTADGKTTAAYKMTAKGGKATVYYFTVEGADNSGNALKPASDEAFGVQEGTSALKTKNYYVDTTEPLVYVDDDPEYRLDNNNYFKTSISFRVGVEEQFKSLQNTIITENDGNVAVDENPQYFYIKSNGGTWGKKYTYDKEGEYDLTMTVTDKCGNEGTTGTHFYIDKHKPEIQLGNVNTINNSDVTVPVTLTDNMRGGKYTIHVVRTNEGGSVVENRDIRKNVTWGTKGDGVSTVREVLSGVTFDAQGDYTVTVSAEDKAGNKAVTRIVKFRIDKTAPVISISGMNDRQTTAVNATISIDEAFSFAYENNNLAADAFNVTITRKTDGTAASNIATLGTSSFSGSNPHTATYNFTEDGEYTITANARDLAGNVAASQTKTFKVDSKAPVVKVSAVDKNNKEVKNYDPIGSMDSSAPNYVDMSLSVQESFFSTDDVKITVKKDSKDVSSSYFTNYSNSSELSTGSQRFSEDGVYEVSITAQDELGNKADDYSLVFTVDNTPPELKATSTLAGFMSKSIASDDGTLLLNASDFADIRDKGYEALWDVSDTSDFSVDAKIDGVNLIDFSDMTDGYHKITLTVTDKVGHTATQEFDYTYDGTAPRIIITGVEDGETLREPFNMTIGLENEEDEITSIVINGNTIDPASYQADNKYEMQVDQYDTYTVEVTAQDKAGNIATTYDRETGEVFTFKLSEKMSPVVLIIIIIAAILLLALLAFIIIAGRRRKKNAAA</sequence>
<dbReference type="InterPro" id="IPR022038">
    <property type="entry name" value="Ig-like_bact"/>
</dbReference>
<keyword evidence="1" id="KW-1133">Transmembrane helix</keyword>
<keyword evidence="1" id="KW-0472">Membrane</keyword>
<comment type="caution">
    <text evidence="4">The sequence shown here is derived from an EMBL/GenBank/DDBJ whole genome shotgun (WGS) entry which is preliminary data.</text>
</comment>
<dbReference type="Pfam" id="PF13750">
    <property type="entry name" value="Big_3_3"/>
    <property type="match status" value="3"/>
</dbReference>
<dbReference type="RefSeq" id="WP_055222423.1">
    <property type="nucleotide sequence ID" value="NZ_BLYL01000009.1"/>
</dbReference>
<dbReference type="Gene3D" id="2.60.40.10">
    <property type="entry name" value="Immunoglobulins"/>
    <property type="match status" value="4"/>
</dbReference>